<dbReference type="InterPro" id="IPR037401">
    <property type="entry name" value="SnoaL-like"/>
</dbReference>
<dbReference type="AlphaFoldDB" id="A0A1H9EPM3"/>
<dbReference type="Gene3D" id="3.10.450.50">
    <property type="match status" value="1"/>
</dbReference>
<feature type="region of interest" description="Disordered" evidence="1">
    <location>
        <begin position="1"/>
        <end position="25"/>
    </location>
</feature>
<dbReference type="OrthoDB" id="1492465at2"/>
<dbReference type="Proteomes" id="UP000198504">
    <property type="component" value="Unassembled WGS sequence"/>
</dbReference>
<sequence length="175" mass="18796">MTVTSTTPTATTPAGGPGTEVTPETERTLARLPLLWAKALDEGDASVLERLLTEDVVVDLTPATTRIGLEFPVLSGRDTVVPTMIGAVGPLDTQHLVSNVTARTRGEGWVVEAYALAQHFLPGEGPDVTRTRHALMGNTWTFEVRSTSDGPRVERFVMDCRWMEGDPSVLLAAVA</sequence>
<evidence type="ECO:0000313" key="4">
    <source>
        <dbReference type="Proteomes" id="UP000198504"/>
    </source>
</evidence>
<gene>
    <name evidence="3" type="ORF">SAMN05421756_10310</name>
</gene>
<dbReference type="EMBL" id="FOFA01000003">
    <property type="protein sequence ID" value="SEQ27537.1"/>
    <property type="molecule type" value="Genomic_DNA"/>
</dbReference>
<feature type="domain" description="SnoaL-like" evidence="2">
    <location>
        <begin position="28"/>
        <end position="153"/>
    </location>
</feature>
<dbReference type="Pfam" id="PF13577">
    <property type="entry name" value="SnoaL_4"/>
    <property type="match status" value="1"/>
</dbReference>
<accession>A0A1H9EPM3</accession>
<reference evidence="4" key="1">
    <citation type="submission" date="2016-10" db="EMBL/GenBank/DDBJ databases">
        <authorList>
            <person name="Varghese N."/>
            <person name="Submissions S."/>
        </authorList>
    </citation>
    <scope>NUCLEOTIDE SEQUENCE [LARGE SCALE GENOMIC DNA]</scope>
    <source>
        <strain evidence="4">CGMCC 4.6856</strain>
    </source>
</reference>
<evidence type="ECO:0000259" key="2">
    <source>
        <dbReference type="Pfam" id="PF13577"/>
    </source>
</evidence>
<name>A0A1H9EPM3_9ACTN</name>
<keyword evidence="4" id="KW-1185">Reference proteome</keyword>
<organism evidence="3 4">
    <name type="scientific">Microlunatus flavus</name>
    <dbReference type="NCBI Taxonomy" id="1036181"/>
    <lineage>
        <taxon>Bacteria</taxon>
        <taxon>Bacillati</taxon>
        <taxon>Actinomycetota</taxon>
        <taxon>Actinomycetes</taxon>
        <taxon>Propionibacteriales</taxon>
        <taxon>Propionibacteriaceae</taxon>
        <taxon>Microlunatus</taxon>
    </lineage>
</organism>
<dbReference type="RefSeq" id="WP_091178613.1">
    <property type="nucleotide sequence ID" value="NZ_FOFA01000003.1"/>
</dbReference>
<evidence type="ECO:0000313" key="3">
    <source>
        <dbReference type="EMBL" id="SEQ27537.1"/>
    </source>
</evidence>
<dbReference type="STRING" id="1036181.SAMN05421756_10310"/>
<feature type="compositionally biased region" description="Low complexity" evidence="1">
    <location>
        <begin position="1"/>
        <end position="22"/>
    </location>
</feature>
<dbReference type="SUPFAM" id="SSF54427">
    <property type="entry name" value="NTF2-like"/>
    <property type="match status" value="1"/>
</dbReference>
<dbReference type="InterPro" id="IPR032710">
    <property type="entry name" value="NTF2-like_dom_sf"/>
</dbReference>
<protein>
    <submittedName>
        <fullName evidence="3">SnoaL-like domain-containing protein</fullName>
    </submittedName>
</protein>
<proteinExistence type="predicted"/>
<evidence type="ECO:0000256" key="1">
    <source>
        <dbReference type="SAM" id="MobiDB-lite"/>
    </source>
</evidence>